<reference evidence="2" key="1">
    <citation type="journal article" date="2015" name="Genome">
        <title>Whole Genome Sequence of the Non-Microcystin-Producing Microcystis aeruginosa Strain NIES-44.</title>
        <authorList>
            <person name="Okano K."/>
            <person name="Miyata N."/>
            <person name="Ozaki Y."/>
        </authorList>
    </citation>
    <scope>NUCLEOTIDE SEQUENCE [LARGE SCALE GENOMIC DNA]</scope>
    <source>
        <strain evidence="2">NIES-44</strain>
    </source>
</reference>
<name>A0A0A1VSI9_MICAE</name>
<gene>
    <name evidence="1" type="ORF">N44_01263</name>
</gene>
<dbReference type="Proteomes" id="UP000030321">
    <property type="component" value="Unassembled WGS sequence"/>
</dbReference>
<comment type="caution">
    <text evidence="1">The sequence shown here is derived from an EMBL/GenBank/DDBJ whole genome shotgun (WGS) entry which is preliminary data.</text>
</comment>
<evidence type="ECO:0000313" key="1">
    <source>
        <dbReference type="EMBL" id="GAL92705.1"/>
    </source>
</evidence>
<proteinExistence type="predicted"/>
<evidence type="ECO:0000313" key="2">
    <source>
        <dbReference type="Proteomes" id="UP000030321"/>
    </source>
</evidence>
<accession>A0A0A1VSI9</accession>
<sequence length="195" mass="22460">MAYSTQQLIEILEREMHATCKGERLLLSPAERIDNPVIAKAINLEKVGKVFAYQDFRRQVHDYQQQYQVSGIIWRVCQWGDRTLRYPEIHNQLVAVAGDKEILMAAKASVLEFWNSITPNMNFWWALNSRRPISADSLAELVAQSEWAELDVARTELYLGLCWGNPLEHQYQWAQPFSGCHRIIAAVDEPSSIKV</sequence>
<organism evidence="1 2">
    <name type="scientific">Microcystis aeruginosa NIES-44</name>
    <dbReference type="NCBI Taxonomy" id="449439"/>
    <lineage>
        <taxon>Bacteria</taxon>
        <taxon>Bacillati</taxon>
        <taxon>Cyanobacteriota</taxon>
        <taxon>Cyanophyceae</taxon>
        <taxon>Oscillatoriophycideae</taxon>
        <taxon>Chroococcales</taxon>
        <taxon>Microcystaceae</taxon>
        <taxon>Microcystis</taxon>
    </lineage>
</organism>
<dbReference type="AlphaFoldDB" id="A0A0A1VSI9"/>
<dbReference type="RefSeq" id="WP_002797180.1">
    <property type="nucleotide sequence ID" value="NZ_BBPA01000024.1"/>
</dbReference>
<dbReference type="EMBL" id="BBPA01000024">
    <property type="protein sequence ID" value="GAL92705.1"/>
    <property type="molecule type" value="Genomic_DNA"/>
</dbReference>
<protein>
    <submittedName>
        <fullName evidence="1">Uncharacterized protein</fullName>
    </submittedName>
</protein>